<dbReference type="SUPFAM" id="SSF53756">
    <property type="entry name" value="UDP-Glycosyltransferase/glycogen phosphorylase"/>
    <property type="match status" value="1"/>
</dbReference>
<reference evidence="2 3" key="1">
    <citation type="journal article" date="2023" name="Plants (Basel)">
        <title>Bridging the Gap: Combining Genomics and Transcriptomics Approaches to Understand Stylosanthes scabra, an Orphan Legume from the Brazilian Caatinga.</title>
        <authorList>
            <person name="Ferreira-Neto J.R.C."/>
            <person name="da Silva M.D."/>
            <person name="Binneck E."/>
            <person name="de Melo N.F."/>
            <person name="da Silva R.H."/>
            <person name="de Melo A.L.T.M."/>
            <person name="Pandolfi V."/>
            <person name="Bustamante F.O."/>
            <person name="Brasileiro-Vidal A.C."/>
            <person name="Benko-Iseppon A.M."/>
        </authorList>
    </citation>
    <scope>NUCLEOTIDE SEQUENCE [LARGE SCALE GENOMIC DNA]</scope>
    <source>
        <tissue evidence="2">Leaves</tissue>
    </source>
</reference>
<dbReference type="PANTHER" id="PTHR11929">
    <property type="entry name" value="ALPHA- 1,3 -FUCOSYLTRANSFERASE"/>
    <property type="match status" value="1"/>
</dbReference>
<proteinExistence type="predicted"/>
<keyword evidence="2" id="KW-0328">Glycosyltransferase</keyword>
<dbReference type="PANTHER" id="PTHR11929:SF220">
    <property type="entry name" value="FUCOSYLTRANSFERASE"/>
    <property type="match status" value="1"/>
</dbReference>
<keyword evidence="3" id="KW-1185">Reference proteome</keyword>
<comment type="caution">
    <text evidence="2">The sequence shown here is derived from an EMBL/GenBank/DDBJ whole genome shotgun (WGS) entry which is preliminary data.</text>
</comment>
<dbReference type="GO" id="GO:0018392">
    <property type="term" value="F:glycoprotein 3-alpha-L-fucosyltransferase activity"/>
    <property type="evidence" value="ECO:0007669"/>
    <property type="project" value="UniProtKB-EC"/>
</dbReference>
<dbReference type="Gene3D" id="3.40.50.11660">
    <property type="entry name" value="Glycosyl transferase family 10, C-terminal domain"/>
    <property type="match status" value="1"/>
</dbReference>
<sequence length="98" mass="11193">MTYIQMKYQHEHPSSTVHNSTRIIAAVVGAPNIHDFAVLGSILHIKEIEDVESVAKTMRHLAENPEEFNQSLRWKYEGPADSFKALVDMTALHRSCRF</sequence>
<evidence type="ECO:0000313" key="3">
    <source>
        <dbReference type="Proteomes" id="UP001341840"/>
    </source>
</evidence>
<keyword evidence="2" id="KW-0808">Transferase</keyword>
<comment type="pathway">
    <text evidence="1">Protein modification; protein glycosylation.</text>
</comment>
<accession>A0ABU6VHU9</accession>
<dbReference type="EC" id="2.4.1.214" evidence="2"/>
<gene>
    <name evidence="2" type="primary">FUT11</name>
    <name evidence="2" type="ORF">PIB30_056336</name>
</gene>
<evidence type="ECO:0000313" key="2">
    <source>
        <dbReference type="EMBL" id="MED6173122.1"/>
    </source>
</evidence>
<name>A0ABU6VHU9_9FABA</name>
<evidence type="ECO:0000256" key="1">
    <source>
        <dbReference type="ARBA" id="ARBA00004922"/>
    </source>
</evidence>
<dbReference type="InterPro" id="IPR038577">
    <property type="entry name" value="GT10-like_C_sf"/>
</dbReference>
<dbReference type="Proteomes" id="UP001341840">
    <property type="component" value="Unassembled WGS sequence"/>
</dbReference>
<protein>
    <submittedName>
        <fullName evidence="2">Alpha-(1,3)-fucosyltransferase 11</fullName>
        <ecNumber evidence="2">2.4.1.214</ecNumber>
    </submittedName>
</protein>
<dbReference type="EMBL" id="JASCZI010151484">
    <property type="protein sequence ID" value="MED6173122.1"/>
    <property type="molecule type" value="Genomic_DNA"/>
</dbReference>
<organism evidence="2 3">
    <name type="scientific">Stylosanthes scabra</name>
    <dbReference type="NCBI Taxonomy" id="79078"/>
    <lineage>
        <taxon>Eukaryota</taxon>
        <taxon>Viridiplantae</taxon>
        <taxon>Streptophyta</taxon>
        <taxon>Embryophyta</taxon>
        <taxon>Tracheophyta</taxon>
        <taxon>Spermatophyta</taxon>
        <taxon>Magnoliopsida</taxon>
        <taxon>eudicotyledons</taxon>
        <taxon>Gunneridae</taxon>
        <taxon>Pentapetalae</taxon>
        <taxon>rosids</taxon>
        <taxon>fabids</taxon>
        <taxon>Fabales</taxon>
        <taxon>Fabaceae</taxon>
        <taxon>Papilionoideae</taxon>
        <taxon>50 kb inversion clade</taxon>
        <taxon>dalbergioids sensu lato</taxon>
        <taxon>Dalbergieae</taxon>
        <taxon>Pterocarpus clade</taxon>
        <taxon>Stylosanthes</taxon>
    </lineage>
</organism>
<dbReference type="InterPro" id="IPR001503">
    <property type="entry name" value="Glyco_trans_10"/>
</dbReference>